<evidence type="ECO:0000256" key="1">
    <source>
        <dbReference type="ARBA" id="ARBA00001947"/>
    </source>
</evidence>
<evidence type="ECO:0000313" key="9">
    <source>
        <dbReference type="Proteomes" id="UP001327093"/>
    </source>
</evidence>
<evidence type="ECO:0000256" key="5">
    <source>
        <dbReference type="ARBA" id="ARBA00023002"/>
    </source>
</evidence>
<feature type="domain" description="Alcohol dehydrogenase-like C-terminal" evidence="6">
    <location>
        <begin position="173"/>
        <end position="297"/>
    </location>
</feature>
<proteinExistence type="inferred from homology"/>
<dbReference type="InterPro" id="IPR036291">
    <property type="entry name" value="NAD(P)-bd_dom_sf"/>
</dbReference>
<dbReference type="InterPro" id="IPR013149">
    <property type="entry name" value="ADH-like_C"/>
</dbReference>
<evidence type="ECO:0000256" key="3">
    <source>
        <dbReference type="ARBA" id="ARBA00022723"/>
    </source>
</evidence>
<dbReference type="PANTHER" id="PTHR43161">
    <property type="entry name" value="SORBITOL DEHYDROGENASE"/>
    <property type="match status" value="1"/>
</dbReference>
<dbReference type="SUPFAM" id="SSF51735">
    <property type="entry name" value="NAD(P)-binding Rossmann-fold domains"/>
    <property type="match status" value="1"/>
</dbReference>
<accession>A0ABU6AI87</accession>
<keyword evidence="5" id="KW-0560">Oxidoreductase</keyword>
<dbReference type="Gene3D" id="3.90.180.10">
    <property type="entry name" value="Medium-chain alcohol dehydrogenases, catalytic domain"/>
    <property type="match status" value="1"/>
</dbReference>
<comment type="similarity">
    <text evidence="2">Belongs to the zinc-containing alcohol dehydrogenase family.</text>
</comment>
<organism evidence="8 9">
    <name type="scientific">Saccharopolyspora mangrovi</name>
    <dbReference type="NCBI Taxonomy" id="3082379"/>
    <lineage>
        <taxon>Bacteria</taxon>
        <taxon>Bacillati</taxon>
        <taxon>Actinomycetota</taxon>
        <taxon>Actinomycetes</taxon>
        <taxon>Pseudonocardiales</taxon>
        <taxon>Pseudonocardiaceae</taxon>
        <taxon>Saccharopolyspora</taxon>
    </lineage>
</organism>
<protein>
    <submittedName>
        <fullName evidence="8">Alcohol dehydrogenase catalytic domain-containing protein</fullName>
    </submittedName>
</protein>
<evidence type="ECO:0000259" key="7">
    <source>
        <dbReference type="Pfam" id="PF08240"/>
    </source>
</evidence>
<dbReference type="RefSeq" id="WP_324268712.1">
    <property type="nucleotide sequence ID" value="NZ_JAWLNX010000026.1"/>
</dbReference>
<sequence>MKAVILSEDRNIDLQDRDITEPGPGEVLLRSEYCGICGTDLHAPDLDLFKPPVVMGHEFSAEIIATGPGVAGWAPGMRVVANPNGNACQNCDQCRGGRVNLCRVATMAEALGVCRDGGMAEQVVVPAVHLHRLPDTLDSLRGAWTEPLAVAVRAVAHSGLRLGEEVLVIGGGPIGQLVVQLARRAGARKVTLIEPSPMRRGIAHRLGADHVFEPGEHAGAVSGGQLRPVERVFECSGHPTAVQTAIDAIAPGGSIQLVAISPQPVTFDAMSALTKEIQLNSKFIYVEEFDLAIDLLARDLVDVMSLTSSVVELDDYATAFDALNHPDSTVKALLRTGATG</sequence>
<dbReference type="SUPFAM" id="SSF50129">
    <property type="entry name" value="GroES-like"/>
    <property type="match status" value="1"/>
</dbReference>
<evidence type="ECO:0000256" key="4">
    <source>
        <dbReference type="ARBA" id="ARBA00022833"/>
    </source>
</evidence>
<dbReference type="EMBL" id="JAWLNX010000026">
    <property type="protein sequence ID" value="MEB3371276.1"/>
    <property type="molecule type" value="Genomic_DNA"/>
</dbReference>
<evidence type="ECO:0000256" key="2">
    <source>
        <dbReference type="ARBA" id="ARBA00008072"/>
    </source>
</evidence>
<reference evidence="8 9" key="1">
    <citation type="submission" date="2023-10" db="EMBL/GenBank/DDBJ databases">
        <title>Saccharopolyspora sp. nov., isolated from mangrove soil.</title>
        <authorList>
            <person name="Lu Y."/>
            <person name="Liu W."/>
        </authorList>
    </citation>
    <scope>NUCLEOTIDE SEQUENCE [LARGE SCALE GENOMIC DNA]</scope>
    <source>
        <strain evidence="8 9">S2-29</strain>
    </source>
</reference>
<keyword evidence="3" id="KW-0479">Metal-binding</keyword>
<name>A0ABU6AI87_9PSEU</name>
<dbReference type="Gene3D" id="3.40.50.720">
    <property type="entry name" value="NAD(P)-binding Rossmann-like Domain"/>
    <property type="match status" value="1"/>
</dbReference>
<dbReference type="Pfam" id="PF00107">
    <property type="entry name" value="ADH_zinc_N"/>
    <property type="match status" value="1"/>
</dbReference>
<dbReference type="Pfam" id="PF08240">
    <property type="entry name" value="ADH_N"/>
    <property type="match status" value="1"/>
</dbReference>
<keyword evidence="4" id="KW-0862">Zinc</keyword>
<comment type="caution">
    <text evidence="8">The sequence shown here is derived from an EMBL/GenBank/DDBJ whole genome shotgun (WGS) entry which is preliminary data.</text>
</comment>
<dbReference type="InterPro" id="IPR011032">
    <property type="entry name" value="GroES-like_sf"/>
</dbReference>
<gene>
    <name evidence="8" type="ORF">R4I43_28100</name>
</gene>
<feature type="domain" description="Alcohol dehydrogenase-like N-terminal" evidence="7">
    <location>
        <begin position="23"/>
        <end position="135"/>
    </location>
</feature>
<comment type="cofactor">
    <cofactor evidence="1">
        <name>Zn(2+)</name>
        <dbReference type="ChEBI" id="CHEBI:29105"/>
    </cofactor>
</comment>
<evidence type="ECO:0000259" key="6">
    <source>
        <dbReference type="Pfam" id="PF00107"/>
    </source>
</evidence>
<dbReference type="Proteomes" id="UP001327093">
    <property type="component" value="Unassembled WGS sequence"/>
</dbReference>
<keyword evidence="9" id="KW-1185">Reference proteome</keyword>
<dbReference type="InterPro" id="IPR013154">
    <property type="entry name" value="ADH-like_N"/>
</dbReference>
<evidence type="ECO:0000313" key="8">
    <source>
        <dbReference type="EMBL" id="MEB3371276.1"/>
    </source>
</evidence>